<dbReference type="SUPFAM" id="SSF158442">
    <property type="entry name" value="DsbB-like"/>
    <property type="match status" value="1"/>
</dbReference>
<evidence type="ECO:0000256" key="2">
    <source>
        <dbReference type="ARBA" id="ARBA00022692"/>
    </source>
</evidence>
<keyword evidence="2 5" id="KW-0812">Transmembrane</keyword>
<evidence type="ECO:0000256" key="1">
    <source>
        <dbReference type="ARBA" id="ARBA00004141"/>
    </source>
</evidence>
<evidence type="ECO:0000256" key="4">
    <source>
        <dbReference type="ARBA" id="ARBA00023136"/>
    </source>
</evidence>
<reference evidence="6" key="1">
    <citation type="submission" date="2020-12" db="EMBL/GenBank/DDBJ databases">
        <title>Bacterial taxonomy.</title>
        <authorList>
            <person name="Pan X."/>
        </authorList>
    </citation>
    <scope>NUCLEOTIDE SEQUENCE</scope>
    <source>
        <strain evidence="6">B2012</strain>
    </source>
</reference>
<dbReference type="EMBL" id="JAEKJA010000017">
    <property type="protein sequence ID" value="MBJ3777516.1"/>
    <property type="molecule type" value="Genomic_DNA"/>
</dbReference>
<keyword evidence="3 5" id="KW-1133">Transmembrane helix</keyword>
<evidence type="ECO:0000313" key="6">
    <source>
        <dbReference type="EMBL" id="MBJ3777516.1"/>
    </source>
</evidence>
<keyword evidence="7" id="KW-1185">Reference proteome</keyword>
<dbReference type="GO" id="GO:0015035">
    <property type="term" value="F:protein-disulfide reductase activity"/>
    <property type="evidence" value="ECO:0007669"/>
    <property type="project" value="InterPro"/>
</dbReference>
<dbReference type="Gene3D" id="1.20.1550.10">
    <property type="entry name" value="DsbB-like"/>
    <property type="match status" value="1"/>
</dbReference>
<proteinExistence type="predicted"/>
<keyword evidence="4 5" id="KW-0472">Membrane</keyword>
<dbReference type="Pfam" id="PF02600">
    <property type="entry name" value="DsbB"/>
    <property type="match status" value="1"/>
</dbReference>
<evidence type="ECO:0000313" key="7">
    <source>
        <dbReference type="Proteomes" id="UP000609531"/>
    </source>
</evidence>
<gene>
    <name evidence="6" type="ORF">JCR33_17545</name>
</gene>
<dbReference type="GO" id="GO:0016020">
    <property type="term" value="C:membrane"/>
    <property type="evidence" value="ECO:0007669"/>
    <property type="project" value="UniProtKB-SubCell"/>
</dbReference>
<evidence type="ECO:0000256" key="5">
    <source>
        <dbReference type="SAM" id="Phobius"/>
    </source>
</evidence>
<organism evidence="6 7">
    <name type="scientific">Acuticoccus mangrovi</name>
    <dbReference type="NCBI Taxonomy" id="2796142"/>
    <lineage>
        <taxon>Bacteria</taxon>
        <taxon>Pseudomonadati</taxon>
        <taxon>Pseudomonadota</taxon>
        <taxon>Alphaproteobacteria</taxon>
        <taxon>Hyphomicrobiales</taxon>
        <taxon>Amorphaceae</taxon>
        <taxon>Acuticoccus</taxon>
    </lineage>
</organism>
<dbReference type="AlphaFoldDB" id="A0A934IRQ0"/>
<feature type="transmembrane region" description="Helical" evidence="5">
    <location>
        <begin position="42"/>
        <end position="61"/>
    </location>
</feature>
<evidence type="ECO:0000256" key="3">
    <source>
        <dbReference type="ARBA" id="ARBA00022989"/>
    </source>
</evidence>
<comment type="caution">
    <text evidence="6">The sequence shown here is derived from an EMBL/GenBank/DDBJ whole genome shotgun (WGS) entry which is preliminary data.</text>
</comment>
<protein>
    <submittedName>
        <fullName evidence="6">Disulfide bond formation protein B</fullName>
    </submittedName>
</protein>
<dbReference type="Proteomes" id="UP000609531">
    <property type="component" value="Unassembled WGS sequence"/>
</dbReference>
<name>A0A934IRQ0_9HYPH</name>
<sequence length="161" mass="17053">MMTMRPLAALGLLLMIVAIATAWGFELFGGYTPCPLCLQQRIPYYVAIPVAILGLLAVSSVPRLGRLLLFVAAVAIFVATALGVYHAGVEWAWWQGPNTCGGSTAVLDAGNLLKELEETHFISCQEAAGRFLGLSFAGWNAAGSFVAGLLLLLASFAPRAR</sequence>
<dbReference type="InterPro" id="IPR023380">
    <property type="entry name" value="DsbB-like_sf"/>
</dbReference>
<dbReference type="PIRSF" id="PIRSF033913">
    <property type="entry name" value="S-S_format_DsbB"/>
    <property type="match status" value="1"/>
</dbReference>
<feature type="transmembrane region" description="Helical" evidence="5">
    <location>
        <begin position="136"/>
        <end position="157"/>
    </location>
</feature>
<dbReference type="InterPro" id="IPR024199">
    <property type="entry name" value="Uncharacterised_DsbB"/>
</dbReference>
<dbReference type="InterPro" id="IPR003752">
    <property type="entry name" value="DiS_bond_form_DsbB/BdbC"/>
</dbReference>
<comment type="subcellular location">
    <subcellularLocation>
        <location evidence="1">Membrane</location>
        <topology evidence="1">Multi-pass membrane protein</topology>
    </subcellularLocation>
</comment>
<accession>A0A934IRQ0</accession>
<feature type="transmembrane region" description="Helical" evidence="5">
    <location>
        <begin position="68"/>
        <end position="88"/>
    </location>
</feature>
<dbReference type="GO" id="GO:0006457">
    <property type="term" value="P:protein folding"/>
    <property type="evidence" value="ECO:0007669"/>
    <property type="project" value="InterPro"/>
</dbReference>